<keyword evidence="2" id="KW-1185">Reference proteome</keyword>
<evidence type="ECO:0000313" key="1">
    <source>
        <dbReference type="EMBL" id="KAK1280852.1"/>
    </source>
</evidence>
<dbReference type="AlphaFoldDB" id="A0AAV9BXK9"/>
<accession>A0AAV9BXK9</accession>
<proteinExistence type="predicted"/>
<evidence type="ECO:0000313" key="2">
    <source>
        <dbReference type="Proteomes" id="UP001179952"/>
    </source>
</evidence>
<organism evidence="1 2">
    <name type="scientific">Acorus gramineus</name>
    <name type="common">Dwarf sweet flag</name>
    <dbReference type="NCBI Taxonomy" id="55184"/>
    <lineage>
        <taxon>Eukaryota</taxon>
        <taxon>Viridiplantae</taxon>
        <taxon>Streptophyta</taxon>
        <taxon>Embryophyta</taxon>
        <taxon>Tracheophyta</taxon>
        <taxon>Spermatophyta</taxon>
        <taxon>Magnoliopsida</taxon>
        <taxon>Liliopsida</taxon>
        <taxon>Acoraceae</taxon>
        <taxon>Acorus</taxon>
    </lineage>
</organism>
<reference evidence="1" key="1">
    <citation type="journal article" date="2023" name="Nat. Commun.">
        <title>Diploid and tetraploid genomes of Acorus and the evolution of monocots.</title>
        <authorList>
            <person name="Ma L."/>
            <person name="Liu K.W."/>
            <person name="Li Z."/>
            <person name="Hsiao Y.Y."/>
            <person name="Qi Y."/>
            <person name="Fu T."/>
            <person name="Tang G.D."/>
            <person name="Zhang D."/>
            <person name="Sun W.H."/>
            <person name="Liu D.K."/>
            <person name="Li Y."/>
            <person name="Chen G.Z."/>
            <person name="Liu X.D."/>
            <person name="Liao X.Y."/>
            <person name="Jiang Y.T."/>
            <person name="Yu X."/>
            <person name="Hao Y."/>
            <person name="Huang J."/>
            <person name="Zhao X.W."/>
            <person name="Ke S."/>
            <person name="Chen Y.Y."/>
            <person name="Wu W.L."/>
            <person name="Hsu J.L."/>
            <person name="Lin Y.F."/>
            <person name="Huang M.D."/>
            <person name="Li C.Y."/>
            <person name="Huang L."/>
            <person name="Wang Z.W."/>
            <person name="Zhao X."/>
            <person name="Zhong W.Y."/>
            <person name="Peng D.H."/>
            <person name="Ahmad S."/>
            <person name="Lan S."/>
            <person name="Zhang J.S."/>
            <person name="Tsai W.C."/>
            <person name="Van de Peer Y."/>
            <person name="Liu Z.J."/>
        </authorList>
    </citation>
    <scope>NUCLEOTIDE SEQUENCE</scope>
    <source>
        <strain evidence="1">SCP</strain>
    </source>
</reference>
<dbReference type="EMBL" id="JAUJYN010000001">
    <property type="protein sequence ID" value="KAK1280852.1"/>
    <property type="molecule type" value="Genomic_DNA"/>
</dbReference>
<reference evidence="1" key="2">
    <citation type="submission" date="2023-06" db="EMBL/GenBank/DDBJ databases">
        <authorList>
            <person name="Ma L."/>
            <person name="Liu K.-W."/>
            <person name="Li Z."/>
            <person name="Hsiao Y.-Y."/>
            <person name="Qi Y."/>
            <person name="Fu T."/>
            <person name="Tang G."/>
            <person name="Zhang D."/>
            <person name="Sun W.-H."/>
            <person name="Liu D.-K."/>
            <person name="Li Y."/>
            <person name="Chen G.-Z."/>
            <person name="Liu X.-D."/>
            <person name="Liao X.-Y."/>
            <person name="Jiang Y.-T."/>
            <person name="Yu X."/>
            <person name="Hao Y."/>
            <person name="Huang J."/>
            <person name="Zhao X.-W."/>
            <person name="Ke S."/>
            <person name="Chen Y.-Y."/>
            <person name="Wu W.-L."/>
            <person name="Hsu J.-L."/>
            <person name="Lin Y.-F."/>
            <person name="Huang M.-D."/>
            <person name="Li C.-Y."/>
            <person name="Huang L."/>
            <person name="Wang Z.-W."/>
            <person name="Zhao X."/>
            <person name="Zhong W.-Y."/>
            <person name="Peng D.-H."/>
            <person name="Ahmad S."/>
            <person name="Lan S."/>
            <person name="Zhang J.-S."/>
            <person name="Tsai W.-C."/>
            <person name="Van De Peer Y."/>
            <person name="Liu Z.-J."/>
        </authorList>
    </citation>
    <scope>NUCLEOTIDE SEQUENCE</scope>
    <source>
        <strain evidence="1">SCP</strain>
        <tissue evidence="1">Leaves</tissue>
    </source>
</reference>
<name>A0AAV9BXK9_ACOGR</name>
<dbReference type="Proteomes" id="UP001179952">
    <property type="component" value="Unassembled WGS sequence"/>
</dbReference>
<comment type="caution">
    <text evidence="1">The sequence shown here is derived from an EMBL/GenBank/DDBJ whole genome shotgun (WGS) entry which is preliminary data.</text>
</comment>
<protein>
    <submittedName>
        <fullName evidence="1">Uncharacterized protein</fullName>
    </submittedName>
</protein>
<gene>
    <name evidence="1" type="ORF">QJS04_geneDACA018547</name>
</gene>
<sequence>MKSVVANIAGLKSEPCRMNSEALPPAAGATKTVIQMNEDLVTLATKDSKQESKNMVSVGGTTLLNLGEYAYVAEENEVFQAEGKVSSDPVGKTSNEFLWGKQIINYMQTWSSHLWINVEKSEEDVKHALDFEKAYKLEFKSSRCSLLKLQEKDLLILQSLTDLSDSLNSSLADLKATTGGGGRGMRLGKEPEESVKLLQKV</sequence>